<dbReference type="EMBL" id="QXFZ01002058">
    <property type="protein sequence ID" value="KAE9081316.1"/>
    <property type="molecule type" value="Genomic_DNA"/>
</dbReference>
<dbReference type="Proteomes" id="UP000476176">
    <property type="component" value="Unassembled WGS sequence"/>
</dbReference>
<dbReference type="Proteomes" id="UP000441208">
    <property type="component" value="Unassembled WGS sequence"/>
</dbReference>
<evidence type="ECO:0000313" key="4">
    <source>
        <dbReference type="EMBL" id="KAE9081316.1"/>
    </source>
</evidence>
<dbReference type="Proteomes" id="UP000440367">
    <property type="component" value="Unassembled WGS sequence"/>
</dbReference>
<accession>A0A6A3QTA7</accession>
<dbReference type="Pfam" id="PF12044">
    <property type="entry name" value="Metallopep"/>
    <property type="match status" value="1"/>
</dbReference>
<evidence type="ECO:0000313" key="11">
    <source>
        <dbReference type="Proteomes" id="UP000429523"/>
    </source>
</evidence>
<evidence type="ECO:0000313" key="16">
    <source>
        <dbReference type="Proteomes" id="UP000441208"/>
    </source>
</evidence>
<evidence type="ECO:0000313" key="6">
    <source>
        <dbReference type="EMBL" id="KAE9108457.1"/>
    </source>
</evidence>
<comment type="caution">
    <text evidence="4">The sequence shown here is derived from an EMBL/GenBank/DDBJ whole genome shotgun (WGS) entry which is preliminary data.</text>
</comment>
<dbReference type="EMBL" id="QXGE01002035">
    <property type="protein sequence ID" value="KAE9285566.1"/>
    <property type="molecule type" value="Genomic_DNA"/>
</dbReference>
<evidence type="ECO:0000313" key="13">
    <source>
        <dbReference type="Proteomes" id="UP000437068"/>
    </source>
</evidence>
<keyword evidence="12" id="KW-1185">Reference proteome</keyword>
<evidence type="ECO:0000313" key="5">
    <source>
        <dbReference type="EMBL" id="KAE9082824.1"/>
    </source>
</evidence>
<evidence type="ECO:0000313" key="15">
    <source>
        <dbReference type="Proteomes" id="UP000440732"/>
    </source>
</evidence>
<dbReference type="AlphaFoldDB" id="A0A6A3QTA7"/>
<dbReference type="EMBL" id="QXGF01002068">
    <property type="protein sequence ID" value="KAE8926307.1"/>
    <property type="molecule type" value="Genomic_DNA"/>
</dbReference>
<dbReference type="EMBL" id="QXFX01001933">
    <property type="protein sequence ID" value="KAE9082824.1"/>
    <property type="molecule type" value="Genomic_DNA"/>
</dbReference>
<reference evidence="11 12" key="1">
    <citation type="submission" date="2018-08" db="EMBL/GenBank/DDBJ databases">
        <title>Genomic investigation of the strawberry pathogen Phytophthora fragariae indicates pathogenicity is determined by transcriptional variation in three key races.</title>
        <authorList>
            <person name="Adams T.M."/>
            <person name="Armitage A.D."/>
            <person name="Sobczyk M.K."/>
            <person name="Bates H.J."/>
            <person name="Dunwell J.M."/>
            <person name="Nellist C.F."/>
            <person name="Harrison R.J."/>
        </authorList>
    </citation>
    <scope>NUCLEOTIDE SEQUENCE [LARGE SCALE GENOMIC DNA]</scope>
    <source>
        <strain evidence="10 13">A4</strain>
        <strain evidence="9 14">BC-1</strain>
        <strain evidence="8 18">BC-23</strain>
        <strain evidence="7 12">NOV-27</strain>
        <strain evidence="6 15">NOV-5</strain>
        <strain evidence="4 16">NOV-71</strain>
        <strain evidence="2 11">NOV-9</strain>
        <strain evidence="5 19">ONT-3</strain>
        <strain evidence="3 17">SCRP245</strain>
    </source>
</reference>
<dbReference type="PANTHER" id="PTHR21054:SF2">
    <property type="entry name" value="MIP04191P"/>
    <property type="match status" value="1"/>
</dbReference>
<gene>
    <name evidence="10" type="ORF">PF001_g21844</name>
    <name evidence="9" type="ORF">PF002_g24657</name>
    <name evidence="8" type="ORF">PF004_g23118</name>
    <name evidence="7" type="ORF">PF005_g22892</name>
    <name evidence="6" type="ORF">PF006_g20877</name>
    <name evidence="4" type="ORF">PF007_g22711</name>
    <name evidence="2" type="ORF">PF009_g23502</name>
    <name evidence="5" type="ORF">PF010_g21436</name>
    <name evidence="3" type="ORF">PF011_g22993</name>
</gene>
<dbReference type="InterPro" id="IPR021917">
    <property type="entry name" value="Unchr_Zn-peptidase-like"/>
</dbReference>
<dbReference type="Proteomes" id="UP000437068">
    <property type="component" value="Unassembled WGS sequence"/>
</dbReference>
<dbReference type="Proteomes" id="UP000440732">
    <property type="component" value="Unassembled WGS sequence"/>
</dbReference>
<dbReference type="OrthoDB" id="74460at2759"/>
<dbReference type="EMBL" id="QXGD01002281">
    <property type="protein sequence ID" value="KAE9190839.1"/>
    <property type="molecule type" value="Genomic_DNA"/>
</dbReference>
<name>A0A6A3QTA7_9STRA</name>
<evidence type="ECO:0000313" key="7">
    <source>
        <dbReference type="EMBL" id="KAE9181425.1"/>
    </source>
</evidence>
<dbReference type="EMBL" id="QXGC01002423">
    <property type="protein sequence ID" value="KAE9186327.1"/>
    <property type="molecule type" value="Genomic_DNA"/>
</dbReference>
<dbReference type="Proteomes" id="UP000460718">
    <property type="component" value="Unassembled WGS sequence"/>
</dbReference>
<evidence type="ECO:0000313" key="17">
    <source>
        <dbReference type="Proteomes" id="UP000460718"/>
    </source>
</evidence>
<evidence type="ECO:0000313" key="2">
    <source>
        <dbReference type="EMBL" id="KAE8926307.1"/>
    </source>
</evidence>
<evidence type="ECO:0000313" key="12">
    <source>
        <dbReference type="Proteomes" id="UP000433483"/>
    </source>
</evidence>
<dbReference type="InterPro" id="IPR053002">
    <property type="entry name" value="Metalloproteinase_M10B"/>
</dbReference>
<evidence type="ECO:0000313" key="10">
    <source>
        <dbReference type="EMBL" id="KAE9285566.1"/>
    </source>
</evidence>
<evidence type="ECO:0000313" key="8">
    <source>
        <dbReference type="EMBL" id="KAE9186327.1"/>
    </source>
</evidence>
<dbReference type="EMBL" id="QXFW01002385">
    <property type="protein sequence ID" value="KAE8979080.1"/>
    <property type="molecule type" value="Genomic_DNA"/>
</dbReference>
<evidence type="ECO:0000313" key="14">
    <source>
        <dbReference type="Proteomes" id="UP000440367"/>
    </source>
</evidence>
<dbReference type="Proteomes" id="UP000488956">
    <property type="component" value="Unassembled WGS sequence"/>
</dbReference>
<dbReference type="Proteomes" id="UP000429523">
    <property type="component" value="Unassembled WGS sequence"/>
</dbReference>
<evidence type="ECO:0000313" key="3">
    <source>
        <dbReference type="EMBL" id="KAE8979080.1"/>
    </source>
</evidence>
<evidence type="ECO:0000313" key="19">
    <source>
        <dbReference type="Proteomes" id="UP000488956"/>
    </source>
</evidence>
<dbReference type="EMBL" id="QXGA01001868">
    <property type="protein sequence ID" value="KAE9108457.1"/>
    <property type="molecule type" value="Genomic_DNA"/>
</dbReference>
<evidence type="ECO:0000313" key="18">
    <source>
        <dbReference type="Proteomes" id="UP000476176"/>
    </source>
</evidence>
<dbReference type="EMBL" id="QXGB01002113">
    <property type="protein sequence ID" value="KAE9181425.1"/>
    <property type="molecule type" value="Genomic_DNA"/>
</dbReference>
<dbReference type="Proteomes" id="UP000433483">
    <property type="component" value="Unassembled WGS sequence"/>
</dbReference>
<feature type="region of interest" description="Disordered" evidence="1">
    <location>
        <begin position="1"/>
        <end position="27"/>
    </location>
</feature>
<sequence>MGNKHSKTNVRYSRRDSAPDGDDSSSPIHIRVTNLRQHEKLVFPLVVLIEGCVDNLEASNLPDSVLYVQAVAHATGQGDSNSWVGSVCWPVVRESGHFKAYVHLPQPGVFHIRLRIATITQQLTVHFAPRKTKWIVRFHYQKPRDSYQGFDAPNGVDNSDSDACQRLKFNAMVLQTTVAELFHPAGFSRKTFTVELDGDGFPVIDVLRSKHSTNQARQMTDAQLLTHLNKDVQVSEEHHHHRIKHVVLLGGSHFDPRTQQLSDFRALVGGNVVATSSYGLFMWPRGLHDLTACCFNSDYIAPAFVVDQRSVRQSYWSNYSEGISVLLHLMGLSFGLKYRADGVMRKSFRQATRLLVVMEPRSGKQQVVALGRPIGDGRFDKLQRQAFKNVGIVSKEINLDELSIGQLALLCRWINSNSMKHVAKETPATAA</sequence>
<evidence type="ECO:0000313" key="9">
    <source>
        <dbReference type="EMBL" id="KAE9190839.1"/>
    </source>
</evidence>
<organism evidence="4 16">
    <name type="scientific">Phytophthora fragariae</name>
    <dbReference type="NCBI Taxonomy" id="53985"/>
    <lineage>
        <taxon>Eukaryota</taxon>
        <taxon>Sar</taxon>
        <taxon>Stramenopiles</taxon>
        <taxon>Oomycota</taxon>
        <taxon>Peronosporomycetes</taxon>
        <taxon>Peronosporales</taxon>
        <taxon>Peronosporaceae</taxon>
        <taxon>Phytophthora</taxon>
    </lineage>
</organism>
<proteinExistence type="predicted"/>
<dbReference type="PANTHER" id="PTHR21054">
    <property type="entry name" value="ZINC METALLOPROTEINASE-RELATED"/>
    <property type="match status" value="1"/>
</dbReference>
<evidence type="ECO:0000256" key="1">
    <source>
        <dbReference type="SAM" id="MobiDB-lite"/>
    </source>
</evidence>
<protein>
    <submittedName>
        <fullName evidence="4">Uncharacterized protein</fullName>
    </submittedName>
</protein>